<keyword evidence="3" id="KW-1185">Reference proteome</keyword>
<name>A0A2I0HWC3_PUNGR</name>
<protein>
    <submittedName>
        <fullName evidence="2">Uncharacterized protein</fullName>
    </submittedName>
</protein>
<feature type="compositionally biased region" description="Basic and acidic residues" evidence="1">
    <location>
        <begin position="63"/>
        <end position="80"/>
    </location>
</feature>
<comment type="caution">
    <text evidence="2">The sequence shown here is derived from an EMBL/GenBank/DDBJ whole genome shotgun (WGS) entry which is preliminary data.</text>
</comment>
<feature type="region of interest" description="Disordered" evidence="1">
    <location>
        <begin position="59"/>
        <end position="93"/>
    </location>
</feature>
<proteinExistence type="predicted"/>
<organism evidence="2 3">
    <name type="scientific">Punica granatum</name>
    <name type="common">Pomegranate</name>
    <dbReference type="NCBI Taxonomy" id="22663"/>
    <lineage>
        <taxon>Eukaryota</taxon>
        <taxon>Viridiplantae</taxon>
        <taxon>Streptophyta</taxon>
        <taxon>Embryophyta</taxon>
        <taxon>Tracheophyta</taxon>
        <taxon>Spermatophyta</taxon>
        <taxon>Magnoliopsida</taxon>
        <taxon>eudicotyledons</taxon>
        <taxon>Gunneridae</taxon>
        <taxon>Pentapetalae</taxon>
        <taxon>rosids</taxon>
        <taxon>malvids</taxon>
        <taxon>Myrtales</taxon>
        <taxon>Lythraceae</taxon>
        <taxon>Punica</taxon>
    </lineage>
</organism>
<dbReference type="EMBL" id="PGOL01005047">
    <property type="protein sequence ID" value="PKI36005.1"/>
    <property type="molecule type" value="Genomic_DNA"/>
</dbReference>
<evidence type="ECO:0000313" key="2">
    <source>
        <dbReference type="EMBL" id="PKI36005.1"/>
    </source>
</evidence>
<evidence type="ECO:0000313" key="3">
    <source>
        <dbReference type="Proteomes" id="UP000233551"/>
    </source>
</evidence>
<reference evidence="2 3" key="1">
    <citation type="submission" date="2017-11" db="EMBL/GenBank/DDBJ databases">
        <title>De-novo sequencing of pomegranate (Punica granatum L.) genome.</title>
        <authorList>
            <person name="Akparov Z."/>
            <person name="Amiraslanov A."/>
            <person name="Hajiyeva S."/>
            <person name="Abbasov M."/>
            <person name="Kaur K."/>
            <person name="Hamwieh A."/>
            <person name="Solovyev V."/>
            <person name="Salamov A."/>
            <person name="Braich B."/>
            <person name="Kosarev P."/>
            <person name="Mahmoud A."/>
            <person name="Hajiyev E."/>
            <person name="Babayeva S."/>
            <person name="Izzatullayeva V."/>
            <person name="Mammadov A."/>
            <person name="Mammadov A."/>
            <person name="Sharifova S."/>
            <person name="Ojaghi J."/>
            <person name="Eynullazada K."/>
            <person name="Bayramov B."/>
            <person name="Abdulazimova A."/>
            <person name="Shahmuradov I."/>
        </authorList>
    </citation>
    <scope>NUCLEOTIDE SEQUENCE [LARGE SCALE GENOMIC DNA]</scope>
    <source>
        <strain evidence="3">cv. AG2017</strain>
        <tissue evidence="2">Leaf</tissue>
    </source>
</reference>
<feature type="region of interest" description="Disordered" evidence="1">
    <location>
        <begin position="1"/>
        <end position="20"/>
    </location>
</feature>
<sequence>MANECFANDDIGEPPEVRDWDEEDDDIHLVQSIGIGANKVDNVNACESKGKEDITCKRKKACERKEEEEKKKMTTEENESKRKRPSYKNKDRIRSDSKILEHISYRVGSGYYEKYKIHMGKYDQELETSKLEESLMEMGQGNNPSKVGLARREESPEEYTHPHKVIEMPPLVRPSSCTPITGKTMGVATARIATRFVAYFNLRGPLPQ</sequence>
<evidence type="ECO:0000256" key="1">
    <source>
        <dbReference type="SAM" id="MobiDB-lite"/>
    </source>
</evidence>
<dbReference type="Proteomes" id="UP000233551">
    <property type="component" value="Unassembled WGS sequence"/>
</dbReference>
<accession>A0A2I0HWC3</accession>
<gene>
    <name evidence="2" type="ORF">CRG98_043580</name>
</gene>
<dbReference type="AlphaFoldDB" id="A0A2I0HWC3"/>